<feature type="transmembrane region" description="Helical" evidence="1">
    <location>
        <begin position="54"/>
        <end position="73"/>
    </location>
</feature>
<dbReference type="Pfam" id="PF09335">
    <property type="entry name" value="VTT_dom"/>
    <property type="match status" value="1"/>
</dbReference>
<keyword evidence="1" id="KW-0472">Membrane</keyword>
<feature type="domain" description="VTT" evidence="2">
    <location>
        <begin position="78"/>
        <end position="186"/>
    </location>
</feature>
<feature type="transmembrane region" description="Helical" evidence="1">
    <location>
        <begin position="167"/>
        <end position="186"/>
    </location>
</feature>
<keyword evidence="1" id="KW-1133">Transmembrane helix</keyword>
<dbReference type="InterPro" id="IPR051311">
    <property type="entry name" value="DedA_domain"/>
</dbReference>
<dbReference type="AlphaFoldDB" id="A0A9D9H672"/>
<feature type="transmembrane region" description="Helical" evidence="1">
    <location>
        <begin position="12"/>
        <end position="33"/>
    </location>
</feature>
<evidence type="ECO:0000256" key="1">
    <source>
        <dbReference type="SAM" id="Phobius"/>
    </source>
</evidence>
<dbReference type="Proteomes" id="UP000823633">
    <property type="component" value="Unassembled WGS sequence"/>
</dbReference>
<dbReference type="PANTHER" id="PTHR42709">
    <property type="entry name" value="ALKALINE PHOSPHATASE LIKE PROTEIN"/>
    <property type="match status" value="1"/>
</dbReference>
<organism evidence="3 4">
    <name type="scientific">Candidatus Aphodenecus pullistercoris</name>
    <dbReference type="NCBI Taxonomy" id="2840669"/>
    <lineage>
        <taxon>Bacteria</taxon>
        <taxon>Pseudomonadati</taxon>
        <taxon>Spirochaetota</taxon>
        <taxon>Spirochaetia</taxon>
        <taxon>Spirochaetales</taxon>
        <taxon>Candidatus Aphodenecus</taxon>
    </lineage>
</organism>
<protein>
    <submittedName>
        <fullName evidence="3">VTT domain-containing protein</fullName>
    </submittedName>
</protein>
<keyword evidence="1" id="KW-0812">Transmembrane</keyword>
<reference evidence="3" key="1">
    <citation type="submission" date="2020-10" db="EMBL/GenBank/DDBJ databases">
        <authorList>
            <person name="Gilroy R."/>
        </authorList>
    </citation>
    <scope>NUCLEOTIDE SEQUENCE</scope>
    <source>
        <strain evidence="3">11167</strain>
    </source>
</reference>
<dbReference type="GO" id="GO:0005886">
    <property type="term" value="C:plasma membrane"/>
    <property type="evidence" value="ECO:0007669"/>
    <property type="project" value="TreeGrafter"/>
</dbReference>
<dbReference type="EMBL" id="JADIMU010000016">
    <property type="protein sequence ID" value="MBO8442560.1"/>
    <property type="molecule type" value="Genomic_DNA"/>
</dbReference>
<comment type="caution">
    <text evidence="3">The sequence shown here is derived from an EMBL/GenBank/DDBJ whole genome shotgun (WGS) entry which is preliminary data.</text>
</comment>
<evidence type="ECO:0000259" key="2">
    <source>
        <dbReference type="Pfam" id="PF09335"/>
    </source>
</evidence>
<accession>A0A9D9H672</accession>
<feature type="transmembrane region" description="Helical" evidence="1">
    <location>
        <begin position="133"/>
        <end position="161"/>
    </location>
</feature>
<gene>
    <name evidence="3" type="ORF">IAC42_02205</name>
</gene>
<evidence type="ECO:0000313" key="3">
    <source>
        <dbReference type="EMBL" id="MBO8442560.1"/>
    </source>
</evidence>
<proteinExistence type="predicted"/>
<evidence type="ECO:0000313" key="4">
    <source>
        <dbReference type="Proteomes" id="UP000823633"/>
    </source>
</evidence>
<dbReference type="InterPro" id="IPR032816">
    <property type="entry name" value="VTT_dom"/>
</dbReference>
<reference evidence="3" key="2">
    <citation type="journal article" date="2021" name="PeerJ">
        <title>Extensive microbial diversity within the chicken gut microbiome revealed by metagenomics and culture.</title>
        <authorList>
            <person name="Gilroy R."/>
            <person name="Ravi A."/>
            <person name="Getino M."/>
            <person name="Pursley I."/>
            <person name="Horton D.L."/>
            <person name="Alikhan N.F."/>
            <person name="Baker D."/>
            <person name="Gharbi K."/>
            <person name="Hall N."/>
            <person name="Watson M."/>
            <person name="Adriaenssens E.M."/>
            <person name="Foster-Nyarko E."/>
            <person name="Jarju S."/>
            <person name="Secka A."/>
            <person name="Antonio M."/>
            <person name="Oren A."/>
            <person name="Chaudhuri R.R."/>
            <person name="La Ragione R."/>
            <person name="Hildebrand F."/>
            <person name="Pallen M.J."/>
        </authorList>
    </citation>
    <scope>NUCLEOTIDE SEQUENCE</scope>
    <source>
        <strain evidence="3">11167</strain>
    </source>
</reference>
<feature type="transmembrane region" description="Helical" evidence="1">
    <location>
        <begin position="93"/>
        <end position="113"/>
    </location>
</feature>
<name>A0A9D9H672_9SPIR</name>
<sequence length="193" mass="21474">MADLGKDDARINWWKVLGIGLIPIVIIFAAFYIGVKSIGTENYNELVGFIDEKFGMLGVFLYVFVVDTLILPLSPDFVFPIVAGMPWYEVIPVIGFASALGGAVSYLIGRVLIKVPIIDKYVEKAKDKWGKYINRYGIVFVILSTLTPIPFSTVCMAAGAVRLSSRKVLPCCLFRILRMGIYYFLFRAGLVLS</sequence>
<dbReference type="PANTHER" id="PTHR42709:SF11">
    <property type="entry name" value="DEDA FAMILY PROTEIN"/>
    <property type="match status" value="1"/>
</dbReference>